<proteinExistence type="inferred from homology"/>
<dbReference type="PANTHER" id="PTHR11122:SF13">
    <property type="entry name" value="GLUCOSE-6-PHOSPHATE 1-EPIMERASE"/>
    <property type="match status" value="1"/>
</dbReference>
<evidence type="ECO:0000256" key="1">
    <source>
        <dbReference type="ARBA" id="ARBA00001096"/>
    </source>
</evidence>
<dbReference type="InterPro" id="IPR008183">
    <property type="entry name" value="Aldose_1/G6P_1-epimerase"/>
</dbReference>
<gene>
    <name evidence="5" type="ORF">AB5S05_01640</name>
</gene>
<accession>A0ABV3YQ74</accession>
<evidence type="ECO:0000313" key="5">
    <source>
        <dbReference type="EMBL" id="MEX6500750.1"/>
    </source>
</evidence>
<dbReference type="Gene3D" id="2.70.98.10">
    <property type="match status" value="1"/>
</dbReference>
<dbReference type="PIRSF" id="PIRSF016020">
    <property type="entry name" value="PHexose_mutarotase"/>
    <property type="match status" value="1"/>
</dbReference>
<comment type="similarity">
    <text evidence="2 4">Belongs to the glucose-6-phosphate 1-epimerase family.</text>
</comment>
<keyword evidence="3 4" id="KW-0413">Isomerase</keyword>
<protein>
    <recommendedName>
        <fullName evidence="4">Putative glucose-6-phosphate 1-epimerase</fullName>
        <ecNumber evidence="4">5.1.3.15</ecNumber>
    </recommendedName>
</protein>
<dbReference type="InterPro" id="IPR014718">
    <property type="entry name" value="GH-type_carb-bd"/>
</dbReference>
<comment type="caution">
    <text evidence="5">The sequence shown here is derived from an EMBL/GenBank/DDBJ whole genome shotgun (WGS) entry which is preliminary data.</text>
</comment>
<dbReference type="CDD" id="cd09020">
    <property type="entry name" value="D-hex-6-P-epi_like"/>
    <property type="match status" value="1"/>
</dbReference>
<organism evidence="5 6">
    <name type="scientific">Pseudomonas zhanjiangensis</name>
    <dbReference type="NCBI Taxonomy" id="3239015"/>
    <lineage>
        <taxon>Bacteria</taxon>
        <taxon>Pseudomonadati</taxon>
        <taxon>Pseudomonadota</taxon>
        <taxon>Gammaproteobacteria</taxon>
        <taxon>Pseudomonadales</taxon>
        <taxon>Pseudomonadaceae</taxon>
        <taxon>Pseudomonas</taxon>
    </lineage>
</organism>
<keyword evidence="6" id="KW-1185">Reference proteome</keyword>
<evidence type="ECO:0000256" key="3">
    <source>
        <dbReference type="ARBA" id="ARBA00023235"/>
    </source>
</evidence>
<dbReference type="EMBL" id="JBFTEG010000001">
    <property type="protein sequence ID" value="MEX6500750.1"/>
    <property type="molecule type" value="Genomic_DNA"/>
</dbReference>
<dbReference type="InterPro" id="IPR025532">
    <property type="entry name" value="G6P_1-epimerase"/>
</dbReference>
<reference evidence="5 6" key="1">
    <citation type="submission" date="2024-07" db="EMBL/GenBank/DDBJ databases">
        <authorList>
            <person name="Li M."/>
        </authorList>
    </citation>
    <scope>NUCLEOTIDE SEQUENCE [LARGE SCALE GENOMIC DNA]</scope>
    <source>
        <strain evidence="5 6">25A3E</strain>
    </source>
</reference>
<dbReference type="Proteomes" id="UP001560296">
    <property type="component" value="Unassembled WGS sequence"/>
</dbReference>
<comment type="catalytic activity">
    <reaction evidence="1">
        <text>alpha-D-glucose 6-phosphate = beta-D-glucose 6-phosphate</text>
        <dbReference type="Rhea" id="RHEA:16249"/>
        <dbReference type="ChEBI" id="CHEBI:58225"/>
        <dbReference type="ChEBI" id="CHEBI:58247"/>
        <dbReference type="EC" id="5.1.3.15"/>
    </reaction>
</comment>
<dbReference type="InterPro" id="IPR011013">
    <property type="entry name" value="Gal_mutarotase_sf_dom"/>
</dbReference>
<evidence type="ECO:0000256" key="2">
    <source>
        <dbReference type="ARBA" id="ARBA00005866"/>
    </source>
</evidence>
<name>A0ABV3YQ74_9PSED</name>
<dbReference type="SUPFAM" id="SSF74650">
    <property type="entry name" value="Galactose mutarotase-like"/>
    <property type="match status" value="1"/>
</dbReference>
<sequence>MTDSKQGPQVERLELGKLACWRVRTAQAELLVAQQGAQILSYQRFGEPPLIWLSEQAEYLPGQSVRGGIPVCWPWFGDLKRNPQAVQAMHQGGPLTPAHGLVRGLDWELQTVDRQAQGVHLALRCAEAEQGLPGWPHSVALSLDIRLGDTLQVQLCSRNLGEQPVSISQALHSYFAVSDVRQVSVEGLDQCRYVDALEDDWRAQRHSGELHIDGETDRLYLGLPSRLAILDPHWQRRIVLESSGSHSAVVWNPWIDKARRLSQFAEDAWQGMLCIETANVLDDLVILAPGEQRQLGFSLRSEPLPE</sequence>
<dbReference type="EC" id="5.1.3.15" evidence="4"/>
<evidence type="ECO:0000313" key="6">
    <source>
        <dbReference type="Proteomes" id="UP001560296"/>
    </source>
</evidence>
<dbReference type="PANTHER" id="PTHR11122">
    <property type="entry name" value="APOSPORY-ASSOCIATED PROTEIN C-RELATED"/>
    <property type="match status" value="1"/>
</dbReference>
<dbReference type="GO" id="GO:0016853">
    <property type="term" value="F:isomerase activity"/>
    <property type="evidence" value="ECO:0007669"/>
    <property type="project" value="UniProtKB-KW"/>
</dbReference>
<evidence type="ECO:0000256" key="4">
    <source>
        <dbReference type="PIRNR" id="PIRNR016020"/>
    </source>
</evidence>
<dbReference type="Pfam" id="PF01263">
    <property type="entry name" value="Aldose_epim"/>
    <property type="match status" value="1"/>
</dbReference>
<dbReference type="RefSeq" id="WP_369285667.1">
    <property type="nucleotide sequence ID" value="NZ_JBFTEG010000001.1"/>
</dbReference>